<protein>
    <submittedName>
        <fullName evidence="2">RrF2 family transcriptional regulator</fullName>
    </submittedName>
</protein>
<dbReference type="PANTHER" id="PTHR33221:SF4">
    <property type="entry name" value="HTH-TYPE TRANSCRIPTIONAL REPRESSOR NSRR"/>
    <property type="match status" value="1"/>
</dbReference>
<dbReference type="PANTHER" id="PTHR33221">
    <property type="entry name" value="WINGED HELIX-TURN-HELIX TRANSCRIPTIONAL REGULATOR, RRF2 FAMILY"/>
    <property type="match status" value="1"/>
</dbReference>
<dbReference type="RefSeq" id="WP_377305718.1">
    <property type="nucleotide sequence ID" value="NZ_CP180191.1"/>
</dbReference>
<organism evidence="2 3">
    <name type="scientific">Piscinibacterium candidicorallinum</name>
    <dbReference type="NCBI Taxonomy" id="1793872"/>
    <lineage>
        <taxon>Bacteria</taxon>
        <taxon>Pseudomonadati</taxon>
        <taxon>Pseudomonadota</taxon>
        <taxon>Betaproteobacteria</taxon>
        <taxon>Burkholderiales</taxon>
        <taxon>Piscinibacterium</taxon>
    </lineage>
</organism>
<proteinExistence type="predicted"/>
<dbReference type="InterPro" id="IPR036390">
    <property type="entry name" value="WH_DNA-bd_sf"/>
</dbReference>
<dbReference type="SUPFAM" id="SSF46785">
    <property type="entry name" value="Winged helix' DNA-binding domain"/>
    <property type="match status" value="1"/>
</dbReference>
<dbReference type="NCBIfam" id="TIGR00738">
    <property type="entry name" value="rrf2_super"/>
    <property type="match status" value="1"/>
</dbReference>
<comment type="caution">
    <text evidence="2">The sequence shown here is derived from an EMBL/GenBank/DDBJ whole genome shotgun (WGS) entry which is preliminary data.</text>
</comment>
<keyword evidence="3" id="KW-1185">Reference proteome</keyword>
<dbReference type="Gene3D" id="1.10.10.10">
    <property type="entry name" value="Winged helix-like DNA-binding domain superfamily/Winged helix DNA-binding domain"/>
    <property type="match status" value="1"/>
</dbReference>
<dbReference type="PROSITE" id="PS51197">
    <property type="entry name" value="HTH_RRF2_2"/>
    <property type="match status" value="1"/>
</dbReference>
<gene>
    <name evidence="2" type="ORF">ACFOEN_16200</name>
</gene>
<evidence type="ECO:0000256" key="1">
    <source>
        <dbReference type="ARBA" id="ARBA00023125"/>
    </source>
</evidence>
<accession>A0ABV7HAM3</accession>
<dbReference type="Pfam" id="PF02082">
    <property type="entry name" value="Rrf2"/>
    <property type="match status" value="1"/>
</dbReference>
<dbReference type="InterPro" id="IPR000944">
    <property type="entry name" value="Tscrpt_reg_Rrf2"/>
</dbReference>
<sequence length="154" mass="17034">MRLTQWTDYALRVLMYCARHEKHESAPTIAEIANFHGVSRSHLMKIVMELAANGWLATSRGRGGGLRLGKPANQIRIGDVVRKMEGDFDLVECFNRPTSGCVIDGTCKLKGVLRRALKSYLDALDRETLESITSSDQGRAAVSFLGPEKRSPSV</sequence>
<evidence type="ECO:0000313" key="2">
    <source>
        <dbReference type="EMBL" id="MFC3149165.1"/>
    </source>
</evidence>
<dbReference type="Proteomes" id="UP001595556">
    <property type="component" value="Unassembled WGS sequence"/>
</dbReference>
<dbReference type="InterPro" id="IPR036388">
    <property type="entry name" value="WH-like_DNA-bd_sf"/>
</dbReference>
<keyword evidence="1" id="KW-0238">DNA-binding</keyword>
<reference evidence="3" key="1">
    <citation type="journal article" date="2019" name="Int. J. Syst. Evol. Microbiol.">
        <title>The Global Catalogue of Microorganisms (GCM) 10K type strain sequencing project: providing services to taxonomists for standard genome sequencing and annotation.</title>
        <authorList>
            <consortium name="The Broad Institute Genomics Platform"/>
            <consortium name="The Broad Institute Genome Sequencing Center for Infectious Disease"/>
            <person name="Wu L."/>
            <person name="Ma J."/>
        </authorList>
    </citation>
    <scope>NUCLEOTIDE SEQUENCE [LARGE SCALE GENOMIC DNA]</scope>
    <source>
        <strain evidence="3">KCTC 52168</strain>
    </source>
</reference>
<evidence type="ECO:0000313" key="3">
    <source>
        <dbReference type="Proteomes" id="UP001595556"/>
    </source>
</evidence>
<dbReference type="EMBL" id="JBHRTI010000010">
    <property type="protein sequence ID" value="MFC3149165.1"/>
    <property type="molecule type" value="Genomic_DNA"/>
</dbReference>
<name>A0ABV7HAM3_9BURK</name>